<evidence type="ECO:0000313" key="4">
    <source>
        <dbReference type="EMBL" id="CAE7232621.1"/>
    </source>
</evidence>
<dbReference type="AlphaFoldDB" id="A0A812KMT0"/>
<evidence type="ECO:0000256" key="3">
    <source>
        <dbReference type="SAM" id="SignalP"/>
    </source>
</evidence>
<reference evidence="4" key="1">
    <citation type="submission" date="2021-02" db="EMBL/GenBank/DDBJ databases">
        <authorList>
            <person name="Dougan E. K."/>
            <person name="Rhodes N."/>
            <person name="Thang M."/>
            <person name="Chan C."/>
        </authorList>
    </citation>
    <scope>NUCLEOTIDE SEQUENCE</scope>
</reference>
<keyword evidence="3" id="KW-0732">Signal</keyword>
<dbReference type="EMBL" id="CAJNDS010000768">
    <property type="protein sequence ID" value="CAE7232621.1"/>
    <property type="molecule type" value="Genomic_DNA"/>
</dbReference>
<accession>A0A812KMT0</accession>
<keyword evidence="2" id="KW-0812">Transmembrane</keyword>
<name>A0A812KMT0_9DINO</name>
<evidence type="ECO:0000256" key="1">
    <source>
        <dbReference type="SAM" id="MobiDB-lite"/>
    </source>
</evidence>
<proteinExistence type="predicted"/>
<sequence>MAMALRSLALAWLLDAALGGSGCNEQVKDLGPWIGSVDVEKTEEGYRVLLELLGGDVAASSTESVELLVGREVGQTKHFVLPKAGARKGGVLELRALVLLREFCDVLQFELFEQGNKGTDEELLGGVGDSFFMQATLAEYNGNNHGPESLSCRAGVLRHSTCRRTEKDVASPPSSLGTPGTTGPRPDHQPGQGGHMMRGAGAGMHEGGQHMRSATHNMPHQGVPHQGMPHQEGMRHQEASQQAMVQQPPEALDECHPSSNPCKGGSACQVSRQGNYLCVKAEPQTSLRSFADPSTGHGFRMLVAGALFVCLSCLCGALFLHRFVAPRGARNMESMPKARHATRHCRAPLVDCKHKQVKCGSSD</sequence>
<feature type="transmembrane region" description="Helical" evidence="2">
    <location>
        <begin position="298"/>
        <end position="320"/>
    </location>
</feature>
<feature type="chain" id="PRO_5032293344" evidence="3">
    <location>
        <begin position="20"/>
        <end position="363"/>
    </location>
</feature>
<keyword evidence="5" id="KW-1185">Reference proteome</keyword>
<protein>
    <submittedName>
        <fullName evidence="4">Uncharacterized protein</fullName>
    </submittedName>
</protein>
<evidence type="ECO:0000313" key="5">
    <source>
        <dbReference type="Proteomes" id="UP000604046"/>
    </source>
</evidence>
<feature type="signal peptide" evidence="3">
    <location>
        <begin position="1"/>
        <end position="19"/>
    </location>
</feature>
<dbReference type="Proteomes" id="UP000604046">
    <property type="component" value="Unassembled WGS sequence"/>
</dbReference>
<gene>
    <name evidence="4" type="ORF">SNAT2548_LOCUS9645</name>
</gene>
<feature type="region of interest" description="Disordered" evidence="1">
    <location>
        <begin position="163"/>
        <end position="210"/>
    </location>
</feature>
<organism evidence="4 5">
    <name type="scientific">Symbiodinium natans</name>
    <dbReference type="NCBI Taxonomy" id="878477"/>
    <lineage>
        <taxon>Eukaryota</taxon>
        <taxon>Sar</taxon>
        <taxon>Alveolata</taxon>
        <taxon>Dinophyceae</taxon>
        <taxon>Suessiales</taxon>
        <taxon>Symbiodiniaceae</taxon>
        <taxon>Symbiodinium</taxon>
    </lineage>
</organism>
<keyword evidence="2" id="KW-1133">Transmembrane helix</keyword>
<comment type="caution">
    <text evidence="4">The sequence shown here is derived from an EMBL/GenBank/DDBJ whole genome shotgun (WGS) entry which is preliminary data.</text>
</comment>
<feature type="compositionally biased region" description="Gly residues" evidence="1">
    <location>
        <begin position="191"/>
        <end position="206"/>
    </location>
</feature>
<evidence type="ECO:0000256" key="2">
    <source>
        <dbReference type="SAM" id="Phobius"/>
    </source>
</evidence>
<keyword evidence="2" id="KW-0472">Membrane</keyword>
<feature type="compositionally biased region" description="Polar residues" evidence="1">
    <location>
        <begin position="172"/>
        <end position="181"/>
    </location>
</feature>